<dbReference type="RefSeq" id="WP_276234102.1">
    <property type="nucleotide sequence ID" value="NZ_CP119802.1"/>
</dbReference>
<keyword evidence="1" id="KW-1133">Transmembrane helix</keyword>
<name>A0ABD5ZR85_9EURY</name>
<dbReference type="EMBL" id="JBHTAP010000001">
    <property type="protein sequence ID" value="MFC7235958.1"/>
    <property type="molecule type" value="Genomic_DNA"/>
</dbReference>
<keyword evidence="1" id="KW-0812">Transmembrane</keyword>
<comment type="caution">
    <text evidence="3">The sequence shown here is derived from an EMBL/GenBank/DDBJ whole genome shotgun (WGS) entry which is preliminary data.</text>
</comment>
<evidence type="ECO:0000313" key="4">
    <source>
        <dbReference type="Proteomes" id="UP001596398"/>
    </source>
</evidence>
<feature type="transmembrane region" description="Helical" evidence="1">
    <location>
        <begin position="31"/>
        <end position="56"/>
    </location>
</feature>
<evidence type="ECO:0000256" key="1">
    <source>
        <dbReference type="SAM" id="Phobius"/>
    </source>
</evidence>
<evidence type="ECO:0000259" key="2">
    <source>
        <dbReference type="Pfam" id="PF03703"/>
    </source>
</evidence>
<keyword evidence="1" id="KW-0472">Membrane</keyword>
<gene>
    <name evidence="3" type="ORF">ACFQJ4_11585</name>
</gene>
<dbReference type="Proteomes" id="UP001596398">
    <property type="component" value="Unassembled WGS sequence"/>
</dbReference>
<evidence type="ECO:0000313" key="3">
    <source>
        <dbReference type="EMBL" id="MFC7235958.1"/>
    </source>
</evidence>
<feature type="domain" description="YdbS-like PH" evidence="2">
    <location>
        <begin position="60"/>
        <end position="135"/>
    </location>
</feature>
<organism evidence="3 4">
    <name type="scientific">Halosegnis marinus</name>
    <dbReference type="NCBI Taxonomy" id="3034023"/>
    <lineage>
        <taxon>Archaea</taxon>
        <taxon>Methanobacteriati</taxon>
        <taxon>Methanobacteriota</taxon>
        <taxon>Stenosarchaea group</taxon>
        <taxon>Halobacteria</taxon>
        <taxon>Halobacteriales</taxon>
        <taxon>Natronomonadaceae</taxon>
        <taxon>Halosegnis</taxon>
    </lineage>
</organism>
<accession>A0ABD5ZR85</accession>
<reference evidence="3 4" key="1">
    <citation type="journal article" date="2019" name="Int. J. Syst. Evol. Microbiol.">
        <title>The Global Catalogue of Microorganisms (GCM) 10K type strain sequencing project: providing services to taxonomists for standard genome sequencing and annotation.</title>
        <authorList>
            <consortium name="The Broad Institute Genomics Platform"/>
            <consortium name="The Broad Institute Genome Sequencing Center for Infectious Disease"/>
            <person name="Wu L."/>
            <person name="Ma J."/>
        </authorList>
    </citation>
    <scope>NUCLEOTIDE SEQUENCE [LARGE SCALE GENOMIC DNA]</scope>
    <source>
        <strain evidence="3 4">DT85</strain>
    </source>
</reference>
<dbReference type="AlphaFoldDB" id="A0ABD5ZR85"/>
<proteinExistence type="predicted"/>
<dbReference type="PANTHER" id="PTHR37938:SF1">
    <property type="entry name" value="BLL0215 PROTEIN"/>
    <property type="match status" value="1"/>
</dbReference>
<sequence>MVSDTEGTFDWLSLDEGEEVVWQGIPHKSSLVPALVVGVPLSLVLVGVAIIAAAYLQRENTEYVVTTDALYRKSGVFSRNVQRVDFGKVQNTTYTQGFFGKQFGYGTVGISTAGGAGVELSFDSVPDPKDVQERINKRVKGDGRDEAGDKEAVLDEILDELRAIRTAMEEEEPPTSGDAS</sequence>
<dbReference type="GeneID" id="79267660"/>
<keyword evidence="4" id="KW-1185">Reference proteome</keyword>
<dbReference type="PANTHER" id="PTHR37938">
    <property type="entry name" value="BLL0215 PROTEIN"/>
    <property type="match status" value="1"/>
</dbReference>
<dbReference type="Pfam" id="PF03703">
    <property type="entry name" value="bPH_2"/>
    <property type="match status" value="1"/>
</dbReference>
<protein>
    <submittedName>
        <fullName evidence="3">PH domain-containing protein</fullName>
    </submittedName>
</protein>
<dbReference type="InterPro" id="IPR005182">
    <property type="entry name" value="YdbS-like_PH"/>
</dbReference>